<proteinExistence type="predicted"/>
<dbReference type="EMBL" id="CP019434">
    <property type="protein sequence ID" value="APZ42625.1"/>
    <property type="molecule type" value="Genomic_DNA"/>
</dbReference>
<evidence type="ECO:0000313" key="3">
    <source>
        <dbReference type="Proteomes" id="UP000243807"/>
    </source>
</evidence>
<dbReference type="KEGG" id="afy:BW247_05530"/>
<feature type="region of interest" description="Disordered" evidence="1">
    <location>
        <begin position="1"/>
        <end position="29"/>
    </location>
</feature>
<evidence type="ECO:0000256" key="1">
    <source>
        <dbReference type="SAM" id="MobiDB-lite"/>
    </source>
</evidence>
<protein>
    <submittedName>
        <fullName evidence="2">Uncharacterized protein</fullName>
    </submittedName>
</protein>
<sequence length="71" mass="7926">MLGPQKQKKFSEKIRKLRENRPSRARNLVVPPSPRYDAVFAAGMAWLDSQAGPELSGAKRVVEFSDDARGI</sequence>
<dbReference type="Proteomes" id="UP000243807">
    <property type="component" value="Chromosome"/>
</dbReference>
<accession>A0A1P8UFK7</accession>
<organism evidence="2 3">
    <name type="scientific">Acidihalobacter ferrooxydans</name>
    <dbReference type="NCBI Taxonomy" id="1765967"/>
    <lineage>
        <taxon>Bacteria</taxon>
        <taxon>Pseudomonadati</taxon>
        <taxon>Pseudomonadota</taxon>
        <taxon>Gammaproteobacteria</taxon>
        <taxon>Chromatiales</taxon>
        <taxon>Ectothiorhodospiraceae</taxon>
        <taxon>Acidihalobacter</taxon>
    </lineage>
</organism>
<reference evidence="2 3" key="1">
    <citation type="submission" date="2017-01" db="EMBL/GenBank/DDBJ databases">
        <title>Draft sequence of Acidihalobacter ferrooxidans strain DSM 14175 (strain V8).</title>
        <authorList>
            <person name="Khaleque H.N."/>
            <person name="Ramsay J.P."/>
            <person name="Murphy R.J.T."/>
            <person name="Kaksonen A.H."/>
            <person name="Boxall N.J."/>
            <person name="Watkin E.L.J."/>
        </authorList>
    </citation>
    <scope>NUCLEOTIDE SEQUENCE [LARGE SCALE GENOMIC DNA]</scope>
    <source>
        <strain evidence="2 3">V8</strain>
    </source>
</reference>
<feature type="compositionally biased region" description="Basic and acidic residues" evidence="1">
    <location>
        <begin position="9"/>
        <end position="22"/>
    </location>
</feature>
<dbReference type="AlphaFoldDB" id="A0A1P8UFK7"/>
<evidence type="ECO:0000313" key="2">
    <source>
        <dbReference type="EMBL" id="APZ42625.1"/>
    </source>
</evidence>
<gene>
    <name evidence="2" type="ORF">BW247_05530</name>
</gene>
<keyword evidence="3" id="KW-1185">Reference proteome</keyword>
<name>A0A1P8UFK7_9GAMM</name>